<organism evidence="2 3">
    <name type="scientific">Trypanosoma brucei gambiense (strain MHOM/CI/86/DAL972)</name>
    <dbReference type="NCBI Taxonomy" id="679716"/>
    <lineage>
        <taxon>Eukaryota</taxon>
        <taxon>Discoba</taxon>
        <taxon>Euglenozoa</taxon>
        <taxon>Kinetoplastea</taxon>
        <taxon>Metakinetoplastina</taxon>
        <taxon>Trypanosomatida</taxon>
        <taxon>Trypanosomatidae</taxon>
        <taxon>Trypanosoma</taxon>
    </lineage>
</organism>
<dbReference type="EMBL" id="FN554964">
    <property type="protein sequence ID" value="CBH09146.1"/>
    <property type="molecule type" value="Genomic_DNA"/>
</dbReference>
<accession>C9ZI29</accession>
<dbReference type="RefSeq" id="XP_011771587.1">
    <property type="nucleotide sequence ID" value="XM_011773285.1"/>
</dbReference>
<keyword evidence="1" id="KW-0472">Membrane</keyword>
<gene>
    <name evidence="2" type="ORF">TbgDal_I3110</name>
</gene>
<dbReference type="Proteomes" id="UP000002316">
    <property type="component" value="Chromosome 1"/>
</dbReference>
<keyword evidence="1" id="KW-1133">Transmembrane helix</keyword>
<feature type="transmembrane region" description="Helical" evidence="1">
    <location>
        <begin position="20"/>
        <end position="40"/>
    </location>
</feature>
<evidence type="ECO:0000313" key="2">
    <source>
        <dbReference type="EMBL" id="CBH09146.1"/>
    </source>
</evidence>
<protein>
    <submittedName>
        <fullName evidence="2">Uncharacterized protein</fullName>
    </submittedName>
</protein>
<dbReference type="AlphaFoldDB" id="C9ZI29"/>
<sequence length="44" mass="5460">MLWTACPHWLDCSFFPPFFLLLRYVFFFSFSTPFLCRLHFARLH</sequence>
<name>C9ZI29_TRYB9</name>
<evidence type="ECO:0000313" key="3">
    <source>
        <dbReference type="Proteomes" id="UP000002316"/>
    </source>
</evidence>
<reference evidence="3" key="1">
    <citation type="journal article" date="2010" name="PLoS Negl. Trop. Dis.">
        <title>The genome sequence of Trypanosoma brucei gambiense, causative agent of chronic human african trypanosomiasis.</title>
        <authorList>
            <person name="Jackson A.P."/>
            <person name="Sanders M."/>
            <person name="Berry A."/>
            <person name="McQuillan J."/>
            <person name="Aslett M.A."/>
            <person name="Quail M.A."/>
            <person name="Chukualim B."/>
            <person name="Capewell P."/>
            <person name="MacLeod A."/>
            <person name="Melville S.E."/>
            <person name="Gibson W."/>
            <person name="Barry J.D."/>
            <person name="Berriman M."/>
            <person name="Hertz-Fowler C."/>
        </authorList>
    </citation>
    <scope>NUCLEOTIDE SEQUENCE [LARGE SCALE GENOMIC DNA]</scope>
    <source>
        <strain evidence="3">MHOM/CI/86/DAL972</strain>
    </source>
</reference>
<evidence type="ECO:0000256" key="1">
    <source>
        <dbReference type="SAM" id="Phobius"/>
    </source>
</evidence>
<dbReference type="KEGG" id="tbg:TbgDal_I3110"/>
<dbReference type="GeneID" id="23858402"/>
<keyword evidence="1" id="KW-0812">Transmembrane</keyword>
<proteinExistence type="predicted"/>